<evidence type="ECO:0000256" key="6">
    <source>
        <dbReference type="ARBA" id="ARBA00023136"/>
    </source>
</evidence>
<protein>
    <recommendedName>
        <fullName evidence="7">XK-related protein</fullName>
    </recommendedName>
</protein>
<dbReference type="Proteomes" id="UP000827092">
    <property type="component" value="Unassembled WGS sequence"/>
</dbReference>
<dbReference type="AlphaFoldDB" id="A0AAV6TWK5"/>
<keyword evidence="3" id="KW-1003">Cell membrane</keyword>
<keyword evidence="5 7" id="KW-1133">Transmembrane helix</keyword>
<comment type="caution">
    <text evidence="8">The sequence shown here is derived from an EMBL/GenBank/DDBJ whole genome shotgun (WGS) entry which is preliminary data.</text>
</comment>
<feature type="transmembrane region" description="Helical" evidence="7">
    <location>
        <begin position="359"/>
        <end position="382"/>
    </location>
</feature>
<dbReference type="EMBL" id="JAFNEN010000890">
    <property type="protein sequence ID" value="KAG8176362.1"/>
    <property type="molecule type" value="Genomic_DNA"/>
</dbReference>
<dbReference type="GO" id="GO:0005886">
    <property type="term" value="C:plasma membrane"/>
    <property type="evidence" value="ECO:0007669"/>
    <property type="project" value="UniProtKB-SubCell"/>
</dbReference>
<feature type="transmembrane region" description="Helical" evidence="7">
    <location>
        <begin position="329"/>
        <end position="347"/>
    </location>
</feature>
<keyword evidence="9" id="KW-1185">Reference proteome</keyword>
<feature type="transmembrane region" description="Helical" evidence="7">
    <location>
        <begin position="139"/>
        <end position="158"/>
    </location>
</feature>
<keyword evidence="4 7" id="KW-0812">Transmembrane</keyword>
<dbReference type="GO" id="GO:0070782">
    <property type="term" value="P:phosphatidylserine exposure on apoptotic cell surface"/>
    <property type="evidence" value="ECO:0007669"/>
    <property type="project" value="TreeGrafter"/>
</dbReference>
<evidence type="ECO:0000313" key="8">
    <source>
        <dbReference type="EMBL" id="KAG8176362.1"/>
    </source>
</evidence>
<evidence type="ECO:0000313" key="9">
    <source>
        <dbReference type="Proteomes" id="UP000827092"/>
    </source>
</evidence>
<proteinExistence type="inferred from homology"/>
<evidence type="ECO:0000256" key="7">
    <source>
        <dbReference type="RuleBase" id="RU910716"/>
    </source>
</evidence>
<gene>
    <name evidence="8" type="ORF">JTE90_020760</name>
</gene>
<organism evidence="8 9">
    <name type="scientific">Oedothorax gibbosus</name>
    <dbReference type="NCBI Taxonomy" id="931172"/>
    <lineage>
        <taxon>Eukaryota</taxon>
        <taxon>Metazoa</taxon>
        <taxon>Ecdysozoa</taxon>
        <taxon>Arthropoda</taxon>
        <taxon>Chelicerata</taxon>
        <taxon>Arachnida</taxon>
        <taxon>Araneae</taxon>
        <taxon>Araneomorphae</taxon>
        <taxon>Entelegynae</taxon>
        <taxon>Araneoidea</taxon>
        <taxon>Linyphiidae</taxon>
        <taxon>Erigoninae</taxon>
        <taxon>Oedothorax</taxon>
    </lineage>
</organism>
<dbReference type="Pfam" id="PF09815">
    <property type="entry name" value="XK-related"/>
    <property type="match status" value="1"/>
</dbReference>
<dbReference type="InterPro" id="IPR018629">
    <property type="entry name" value="XK-rel"/>
</dbReference>
<comment type="similarity">
    <text evidence="2 7">Belongs to the XK family.</text>
</comment>
<feature type="transmembrane region" description="Helical" evidence="7">
    <location>
        <begin position="394"/>
        <end position="417"/>
    </location>
</feature>
<accession>A0AAV6TWK5</accession>
<dbReference type="PANTHER" id="PTHR16024">
    <property type="entry name" value="XK-RELATED PROTEIN"/>
    <property type="match status" value="1"/>
</dbReference>
<keyword evidence="6 7" id="KW-0472">Membrane</keyword>
<reference evidence="8 9" key="1">
    <citation type="journal article" date="2022" name="Nat. Ecol. Evol.">
        <title>A masculinizing supergene underlies an exaggerated male reproductive morph in a spider.</title>
        <authorList>
            <person name="Hendrickx F."/>
            <person name="De Corte Z."/>
            <person name="Sonet G."/>
            <person name="Van Belleghem S.M."/>
            <person name="Kostlbacher S."/>
            <person name="Vangestel C."/>
        </authorList>
    </citation>
    <scope>NUCLEOTIDE SEQUENCE [LARGE SCALE GENOMIC DNA]</scope>
    <source>
        <strain evidence="8">W744_W776</strain>
    </source>
</reference>
<name>A0AAV6TWK5_9ARAC</name>
<sequence>MLASCKDISISNASKKFPKMTTQDTTDQIEYIRTEAESTKSWANEEIQELNSSLKICCVPLPRRLFLFVKYIAPTLILLVSFVADIGSGIAVAVTHYKDGHIWWFTLTVIFILSPAVMFIAHAILKTATNPEVNLKKKLLWIVLYLCTGGGLLLWPLWGYVKKLIYAIRAITDEENSTIHLEKFHSIGAVNNSMQEMLKAFLQSAPQLLLQLYILISSPPDSQDTFTIAAEVVSILFSLNSLTIVVVHFEVNSKHHPSRSPTTNEQNPEINDLCCVAIEYLWWICSITSRVLALAFFASVFKWWVFVLCAIHAATISTCLIFHHPSYTIQNFVIAIFMGFVYIFCFVEYKVDFGRLGRVVGLYILYYSFTFIQNICMVVSAFCLSSHEASHRVPILVLHFVCFFFAIMLMLFYLGLLRPFYLYLLKKTRPNLTVQ</sequence>
<dbReference type="GO" id="GO:0043652">
    <property type="term" value="P:engulfment of apoptotic cell"/>
    <property type="evidence" value="ECO:0007669"/>
    <property type="project" value="TreeGrafter"/>
</dbReference>
<evidence type="ECO:0000256" key="2">
    <source>
        <dbReference type="ARBA" id="ARBA00008789"/>
    </source>
</evidence>
<dbReference type="PANTHER" id="PTHR16024:SF6">
    <property type="entry name" value="XK-RELATED PROTEIN"/>
    <property type="match status" value="1"/>
</dbReference>
<dbReference type="InterPro" id="IPR050895">
    <property type="entry name" value="XK-related_scramblase"/>
</dbReference>
<feature type="transmembrane region" description="Helical" evidence="7">
    <location>
        <begin position="71"/>
        <end position="96"/>
    </location>
</feature>
<evidence type="ECO:0000256" key="3">
    <source>
        <dbReference type="ARBA" id="ARBA00022475"/>
    </source>
</evidence>
<feature type="transmembrane region" description="Helical" evidence="7">
    <location>
        <begin position="102"/>
        <end position="127"/>
    </location>
</feature>
<evidence type="ECO:0000256" key="1">
    <source>
        <dbReference type="ARBA" id="ARBA00004651"/>
    </source>
</evidence>
<evidence type="ECO:0000256" key="5">
    <source>
        <dbReference type="ARBA" id="ARBA00022989"/>
    </source>
</evidence>
<evidence type="ECO:0000256" key="4">
    <source>
        <dbReference type="ARBA" id="ARBA00022692"/>
    </source>
</evidence>
<comment type="subcellular location">
    <subcellularLocation>
        <location evidence="1">Cell membrane</location>
        <topology evidence="1">Multi-pass membrane protein</topology>
    </subcellularLocation>
    <subcellularLocation>
        <location evidence="7">Membrane</location>
        <topology evidence="7">Multi-pass membrane protein</topology>
    </subcellularLocation>
</comment>
<feature type="transmembrane region" description="Helical" evidence="7">
    <location>
        <begin position="303"/>
        <end position="323"/>
    </location>
</feature>
<dbReference type="GO" id="GO:1902742">
    <property type="term" value="P:apoptotic process involved in development"/>
    <property type="evidence" value="ECO:0007669"/>
    <property type="project" value="TreeGrafter"/>
</dbReference>